<organism evidence="2 3">
    <name type="scientific">Moelleriella libera RCEF 2490</name>
    <dbReference type="NCBI Taxonomy" id="1081109"/>
    <lineage>
        <taxon>Eukaryota</taxon>
        <taxon>Fungi</taxon>
        <taxon>Dikarya</taxon>
        <taxon>Ascomycota</taxon>
        <taxon>Pezizomycotina</taxon>
        <taxon>Sordariomycetes</taxon>
        <taxon>Hypocreomycetidae</taxon>
        <taxon>Hypocreales</taxon>
        <taxon>Clavicipitaceae</taxon>
        <taxon>Moelleriella</taxon>
    </lineage>
</organism>
<dbReference type="AlphaFoldDB" id="A0A167WGB7"/>
<proteinExistence type="predicted"/>
<name>A0A167WGB7_9HYPO</name>
<sequence length="277" mass="30723">MNTPTERETCSDESHHLFNSLKSVIFSPGDAENSDSGEFAVSGAEAMSIPIKRESSSDEFHHFFDGLQPADFGSEDDADDGSAKKDAFEGSFAGRAANESETEESEDDDDFNQCPNRGTRSIIAATDESNFPQALPALEPHASPCAATVCPAGASHAILENGRGLLPPRLLGRGSTSNEASTRRTRSRILKVDRSKRPQTRAASVESKFYEFYHLGQSKEAPDGRLMFEVFWKPTWVYLDDLEGRQALLKAKTLTVGKYGLERWNRESDRRERQEHD</sequence>
<dbReference type="EMBL" id="AZGY01000028">
    <property type="protein sequence ID" value="KZZ88814.1"/>
    <property type="molecule type" value="Genomic_DNA"/>
</dbReference>
<feature type="compositionally biased region" description="Acidic residues" evidence="1">
    <location>
        <begin position="100"/>
        <end position="111"/>
    </location>
</feature>
<protein>
    <submittedName>
        <fullName evidence="2">Uncharacterized protein</fullName>
    </submittedName>
</protein>
<accession>A0A167WGB7</accession>
<evidence type="ECO:0000313" key="3">
    <source>
        <dbReference type="Proteomes" id="UP000078544"/>
    </source>
</evidence>
<keyword evidence="3" id="KW-1185">Reference proteome</keyword>
<evidence type="ECO:0000256" key="1">
    <source>
        <dbReference type="SAM" id="MobiDB-lite"/>
    </source>
</evidence>
<feature type="region of interest" description="Disordered" evidence="1">
    <location>
        <begin position="60"/>
        <end position="117"/>
    </location>
</feature>
<dbReference type="Proteomes" id="UP000078544">
    <property type="component" value="Unassembled WGS sequence"/>
</dbReference>
<dbReference type="OrthoDB" id="4868140at2759"/>
<comment type="caution">
    <text evidence="2">The sequence shown here is derived from an EMBL/GenBank/DDBJ whole genome shotgun (WGS) entry which is preliminary data.</text>
</comment>
<evidence type="ECO:0000313" key="2">
    <source>
        <dbReference type="EMBL" id="KZZ88814.1"/>
    </source>
</evidence>
<gene>
    <name evidence="2" type="ORF">AAL_08015</name>
</gene>
<reference evidence="2 3" key="1">
    <citation type="journal article" date="2016" name="Genome Biol. Evol.">
        <title>Divergent and convergent evolution of fungal pathogenicity.</title>
        <authorList>
            <person name="Shang Y."/>
            <person name="Xiao G."/>
            <person name="Zheng P."/>
            <person name="Cen K."/>
            <person name="Zhan S."/>
            <person name="Wang C."/>
        </authorList>
    </citation>
    <scope>NUCLEOTIDE SEQUENCE [LARGE SCALE GENOMIC DNA]</scope>
    <source>
        <strain evidence="2 3">RCEF 2490</strain>
    </source>
</reference>